<accession>A0A538TI00</accession>
<reference evidence="4 5" key="1">
    <citation type="journal article" date="2019" name="Nat. Microbiol.">
        <title>Mediterranean grassland soil C-N compound turnover is dependent on rainfall and depth, and is mediated by genomically divergent microorganisms.</title>
        <authorList>
            <person name="Diamond S."/>
            <person name="Andeer P.F."/>
            <person name="Li Z."/>
            <person name="Crits-Christoph A."/>
            <person name="Burstein D."/>
            <person name="Anantharaman K."/>
            <person name="Lane K.R."/>
            <person name="Thomas B.C."/>
            <person name="Pan C."/>
            <person name="Northen T.R."/>
            <person name="Banfield J.F."/>
        </authorList>
    </citation>
    <scope>NUCLEOTIDE SEQUENCE [LARGE SCALE GENOMIC DNA]</scope>
    <source>
        <strain evidence="4">WS_8</strain>
    </source>
</reference>
<evidence type="ECO:0000259" key="3">
    <source>
        <dbReference type="Pfam" id="PF14028"/>
    </source>
</evidence>
<evidence type="ECO:0000259" key="2">
    <source>
        <dbReference type="Pfam" id="PF04738"/>
    </source>
</evidence>
<dbReference type="NCBIfam" id="TIGR03891">
    <property type="entry name" value="thiopep_ocin"/>
    <property type="match status" value="1"/>
</dbReference>
<dbReference type="EMBL" id="VBOY01000113">
    <property type="protein sequence ID" value="TMQ63244.1"/>
    <property type="molecule type" value="Genomic_DNA"/>
</dbReference>
<feature type="domain" description="Thiopeptide-type bacteriocin biosynthesis" evidence="3">
    <location>
        <begin position="830"/>
        <end position="1100"/>
    </location>
</feature>
<feature type="region of interest" description="Disordered" evidence="1">
    <location>
        <begin position="792"/>
        <end position="812"/>
    </location>
</feature>
<dbReference type="Pfam" id="PF04738">
    <property type="entry name" value="Lant_dehydr_N"/>
    <property type="match status" value="1"/>
</dbReference>
<comment type="caution">
    <text evidence="4">The sequence shown here is derived from an EMBL/GenBank/DDBJ whole genome shotgun (WGS) entry which is preliminary data.</text>
</comment>
<dbReference type="InterPro" id="IPR023809">
    <property type="entry name" value="Thiopep_bacteriocin_synth_dom"/>
</dbReference>
<evidence type="ECO:0000313" key="4">
    <source>
        <dbReference type="EMBL" id="TMQ63244.1"/>
    </source>
</evidence>
<protein>
    <submittedName>
        <fullName evidence="4">Lanthionine biosynthesis protein LanB</fullName>
    </submittedName>
</protein>
<evidence type="ECO:0000256" key="1">
    <source>
        <dbReference type="SAM" id="MobiDB-lite"/>
    </source>
</evidence>
<sequence>MTKGAALDSAQTAFTHGGFFVLRAPLLPFETLLELSRDLTAASSDPRDGRSSKAGDDLPAPIPGEADGLEKALETDRARVRARLRELALRPEVREALFVASPDLDASLPAWLGDEEGERAARVERAVYRYLARMAGRATPFGLFAACSLGVVGDKTRLEIEPRARCRRHTRLDTDYLDRLARALGETPAVREALRHRPNSSLYRVAGRAHYVESSSRDGVRLHHLVAVDRTDYLDATLERARGGATPADLAEGLVSGSVSPAEASAYVQSLIESQILTSELAPCVTAVDGAASVERLLETFPAGAEPAAFLARARQALESIDREGIGHPPERYRAIARMLEPLPCRVELPRLFQVDLFRDGGTLEIGPEVVGEIARGVEWLHRLAPRASASPVARFREAFERRYEQREVPLAEALDEELGVGFDLARRGPDVAPLLRDLRFPRRPSPEEAPDGDRMALLLRTLDQALRTGSIEAALSESELGEPGSDRSALPDAFSVFATLAADSIEALATGDFTIVLGGAGGPSGARFFGRFCHGDPSLARAVEAHLRSEEALRPGARFAEIVHLPEGRIGNVLARPALRELEIPYLGRSGVVPERQVPLEDLWVSVRGGRVALRSRRLGCEIVPRLTSAHNYSWRALGVYRFLCSLQEEGVAARLGWDWGPLRGAPFLPRVRIGRVVLSRARWRLEGAILESLARARGAERWRRFQEHRHAHRMPRWVALADADNLLPLDLDNVFALDVLAHQTRERKQADLVELEPAPDRLCAQGPEGRFVHELIVPFVRVRAAPVSKGNGLRPPATASGLGRESRDSSGVRETITAARTFAPGSEWLYARFHTGPATADRILCRVLAPLAREAVASGAAERWFFLRFADPDWHLRVRFEGPRARLREEVLPALERAAEASQEEGSLHRLILDTYERELERYGGPDGIRIAESVFHADSEAVVEILDSLLGDGGADARWRLALVGSDRLLADMGFDLEQRRAIIDESRAGLAARLEVDSGLERSLSDLFRSERRSLEDLMGDRAPASLAPGLRALASRSDRLAPWIAELRRLVEQGAIATTLRSLSADFVHLHVNRLLRSGHAQQELALYDVLGRLYASRLARQGSRDEKLMSA</sequence>
<dbReference type="InterPro" id="IPR006827">
    <property type="entry name" value="Lant_deHydtase_N"/>
</dbReference>
<proteinExistence type="predicted"/>
<name>A0A538TI00_UNCEI</name>
<feature type="compositionally biased region" description="Basic and acidic residues" evidence="1">
    <location>
        <begin position="45"/>
        <end position="56"/>
    </location>
</feature>
<organism evidence="4 5">
    <name type="scientific">Eiseniibacteriota bacterium</name>
    <dbReference type="NCBI Taxonomy" id="2212470"/>
    <lineage>
        <taxon>Bacteria</taxon>
        <taxon>Candidatus Eiseniibacteriota</taxon>
    </lineage>
</organism>
<feature type="domain" description="Lantibiotic dehydratase N-terminal" evidence="2">
    <location>
        <begin position="90"/>
        <end position="742"/>
    </location>
</feature>
<dbReference type="AlphaFoldDB" id="A0A538TI00"/>
<feature type="region of interest" description="Disordered" evidence="1">
    <location>
        <begin position="40"/>
        <end position="71"/>
    </location>
</feature>
<dbReference type="Pfam" id="PF14028">
    <property type="entry name" value="Lant_dehydr_C"/>
    <property type="match status" value="1"/>
</dbReference>
<gene>
    <name evidence="4" type="ORF">E6K78_10805</name>
</gene>
<dbReference type="Proteomes" id="UP000316609">
    <property type="component" value="Unassembled WGS sequence"/>
</dbReference>
<evidence type="ECO:0000313" key="5">
    <source>
        <dbReference type="Proteomes" id="UP000316609"/>
    </source>
</evidence>